<dbReference type="OrthoDB" id="429143at2759"/>
<dbReference type="GO" id="GO:0005737">
    <property type="term" value="C:cytoplasm"/>
    <property type="evidence" value="ECO:0007669"/>
    <property type="project" value="TreeGrafter"/>
</dbReference>
<evidence type="ECO:0000256" key="1">
    <source>
        <dbReference type="SAM" id="MobiDB-lite"/>
    </source>
</evidence>
<dbReference type="Gene3D" id="3.30.9.10">
    <property type="entry name" value="D-Amino Acid Oxidase, subunit A, domain 2"/>
    <property type="match status" value="2"/>
</dbReference>
<protein>
    <recommendedName>
        <fullName evidence="2">FAD dependent oxidoreductase domain-containing protein</fullName>
    </recommendedName>
</protein>
<feature type="compositionally biased region" description="Basic and acidic residues" evidence="1">
    <location>
        <begin position="492"/>
        <end position="512"/>
    </location>
</feature>
<gene>
    <name evidence="3" type="ORF">JAAARDRAFT_60464</name>
</gene>
<dbReference type="Proteomes" id="UP000027265">
    <property type="component" value="Unassembled WGS sequence"/>
</dbReference>
<dbReference type="Pfam" id="PF01266">
    <property type="entry name" value="DAO"/>
    <property type="match status" value="2"/>
</dbReference>
<dbReference type="EMBL" id="KL197728">
    <property type="protein sequence ID" value="KDQ54465.1"/>
    <property type="molecule type" value="Genomic_DNA"/>
</dbReference>
<dbReference type="InParanoid" id="A0A067PKV9"/>
<dbReference type="InterPro" id="IPR036188">
    <property type="entry name" value="FAD/NAD-bd_sf"/>
</dbReference>
<proteinExistence type="predicted"/>
<dbReference type="InterPro" id="IPR006076">
    <property type="entry name" value="FAD-dep_OxRdtase"/>
</dbReference>
<dbReference type="PANTHER" id="PTHR13847">
    <property type="entry name" value="SARCOSINE DEHYDROGENASE-RELATED"/>
    <property type="match status" value="1"/>
</dbReference>
<dbReference type="HOGENOM" id="CLU_022730_2_1_1"/>
<keyword evidence="4" id="KW-1185">Reference proteome</keyword>
<dbReference type="Gene3D" id="3.50.50.60">
    <property type="entry name" value="FAD/NAD(P)-binding domain"/>
    <property type="match status" value="2"/>
</dbReference>
<feature type="region of interest" description="Disordered" evidence="1">
    <location>
        <begin position="486"/>
        <end position="512"/>
    </location>
</feature>
<feature type="domain" description="FAD dependent oxidoreductase" evidence="2">
    <location>
        <begin position="70"/>
        <end position="275"/>
    </location>
</feature>
<evidence type="ECO:0000313" key="3">
    <source>
        <dbReference type="EMBL" id="KDQ54465.1"/>
    </source>
</evidence>
<evidence type="ECO:0000313" key="4">
    <source>
        <dbReference type="Proteomes" id="UP000027265"/>
    </source>
</evidence>
<accession>A0A067PKV9</accession>
<evidence type="ECO:0000259" key="2">
    <source>
        <dbReference type="Pfam" id="PF01266"/>
    </source>
</evidence>
<dbReference type="PANTHER" id="PTHR13847:SF213">
    <property type="entry name" value="DEPENDENT OXIDOREDUCTASE, PUTATIVE-RELATED"/>
    <property type="match status" value="1"/>
</dbReference>
<dbReference type="SUPFAM" id="SSF51971">
    <property type="entry name" value="Nucleotide-binding domain"/>
    <property type="match status" value="1"/>
</dbReference>
<sequence length="580" mass="62937">MGAVVSAFSGLKLLWTTIAGLNRDFDRVKARVEAAPGFPNSIPQPTTSEWQPAAGHKFDTLGRPLPTSVDILIIGSGVTACAIAKTILHDFVAESIGKDGKSLSIAIVDAREICSGATGRNGGHIKESAYLEYSVLLKRKKSPEVAKAITRFRMDHRKRLKEVADEMKVTDKCEIRDVDSVDVFFADEAWDEARKDLRVFQEAFPDEASKFTELDNDLAVKKYGLKGIRGVIEGTAGALSPYLFTTSIFSRLLQATPSLSIHPNTVVTDVRRRRGFYDVTISSPSEDLRPVARRCTSTSMLSKVESKVTKTATRTALSACCPSTMESPTSDFPSTGRTIRATTVIHATNAYVSNLLPELRSKIIPVRGQMTSVRPQAPQGDVRKSPLSPGRSWSFIYDKGFDYLITRQSGDVMLGGGWAQGSGGGLDDVGIASDAENSLLSSSHLLGLLPAIFDDTVLKGVEVKGVWSGAIGMSVDLLPWVGETPESISNRKGNESDRKGNDSDRKGNDSKGEWVCAGFSGEGMVNAWGCGEALAKQIVERHTNKKLLAVDQHLVIPEDMKITKKRLEKASLTDLAEAWD</sequence>
<name>A0A067PKV9_9AGAM</name>
<feature type="domain" description="FAD dependent oxidoreductase" evidence="2">
    <location>
        <begin position="336"/>
        <end position="536"/>
    </location>
</feature>
<reference evidence="4" key="1">
    <citation type="journal article" date="2014" name="Proc. Natl. Acad. Sci. U.S.A.">
        <title>Extensive sampling of basidiomycete genomes demonstrates inadequacy of the white-rot/brown-rot paradigm for wood decay fungi.</title>
        <authorList>
            <person name="Riley R."/>
            <person name="Salamov A.A."/>
            <person name="Brown D.W."/>
            <person name="Nagy L.G."/>
            <person name="Floudas D."/>
            <person name="Held B.W."/>
            <person name="Levasseur A."/>
            <person name="Lombard V."/>
            <person name="Morin E."/>
            <person name="Otillar R."/>
            <person name="Lindquist E.A."/>
            <person name="Sun H."/>
            <person name="LaButti K.M."/>
            <person name="Schmutz J."/>
            <person name="Jabbour D."/>
            <person name="Luo H."/>
            <person name="Baker S.E."/>
            <person name="Pisabarro A.G."/>
            <person name="Walton J.D."/>
            <person name="Blanchette R.A."/>
            <person name="Henrissat B."/>
            <person name="Martin F."/>
            <person name="Cullen D."/>
            <person name="Hibbett D.S."/>
            <person name="Grigoriev I.V."/>
        </authorList>
    </citation>
    <scope>NUCLEOTIDE SEQUENCE [LARGE SCALE GENOMIC DNA]</scope>
    <source>
        <strain evidence="4">MUCL 33604</strain>
    </source>
</reference>
<dbReference type="STRING" id="933084.A0A067PKV9"/>
<dbReference type="AlphaFoldDB" id="A0A067PKV9"/>
<organism evidence="3 4">
    <name type="scientific">Jaapia argillacea MUCL 33604</name>
    <dbReference type="NCBI Taxonomy" id="933084"/>
    <lineage>
        <taxon>Eukaryota</taxon>
        <taxon>Fungi</taxon>
        <taxon>Dikarya</taxon>
        <taxon>Basidiomycota</taxon>
        <taxon>Agaricomycotina</taxon>
        <taxon>Agaricomycetes</taxon>
        <taxon>Agaricomycetidae</taxon>
        <taxon>Jaapiales</taxon>
        <taxon>Jaapiaceae</taxon>
        <taxon>Jaapia</taxon>
    </lineage>
</organism>